<name>A0A4Q1BPI8_TREME</name>
<feature type="region of interest" description="Disordered" evidence="1">
    <location>
        <begin position="235"/>
        <end position="267"/>
    </location>
</feature>
<dbReference type="InterPro" id="IPR021861">
    <property type="entry name" value="THO_THOC1"/>
</dbReference>
<dbReference type="PANTHER" id="PTHR13265">
    <property type="entry name" value="THO COMPLEX SUBUNIT 1"/>
    <property type="match status" value="1"/>
</dbReference>
<dbReference type="Proteomes" id="UP000289152">
    <property type="component" value="Unassembled WGS sequence"/>
</dbReference>
<comment type="caution">
    <text evidence="2">The sequence shown here is derived from an EMBL/GenBank/DDBJ whole genome shotgun (WGS) entry which is preliminary data.</text>
</comment>
<gene>
    <name evidence="2" type="ORF">M231_03075</name>
</gene>
<protein>
    <recommendedName>
        <fullName evidence="4">THO complex subunit 1</fullName>
    </recommendedName>
</protein>
<sequence>MSSLYPSLRSAVTDVVNDVSSGRFTSISPPFPSALTPIPRDQLVDRLQSVWSSLSANGDAQQSSSSRHVDLLRSTLELVGKDVVIQPIVSGELEPQPDASDEQTCRFQTALQDRLDIILTLYEVAAESLSGVQALEPGAIFIPLLEELVELIPVETWRDLWAYVETRAKRFTKDMPASRGKALPLLRIINSFLRFLPRTPEDLIFRGRVHQFASSVISVADKSAINMRGDYNDIKTTWDESDTSQSSTLNASAEKEEDGDVKMQSDVKEEVKASTETEFYSTLWSLQHYFAYPPSLDGPAVQSNPGEPARTPFETFKAKTEFVLPKLFEQTQKEKEMMGKDAEVISRKRKRSEGQSDASARGFFHPRFLTGKRLFDHELTDSSFRRQILVQYFILFQFLLNLTPSTAAKQAFTGGMPKTFIVDQENEDWIKSKVAEIKEELRKMIPDGPMFEETVLSIITRERYYAQWKNDSCPEGVFEVPPLDKAVAKKAAEQWRKRSAPPSQYPYKLGSRSLSRLWNRGFTGIDQLKGWRSPATAVSLDEEIKRIEADDEDDKAMGKEPSAEEAALNKDRKTRLTWRGLRQASRTDLRHFSALAQKRDLHILVDLVNEQNERMAVATATDANEATEVGTDDEAVDVKVGSSEPPGMVMEVESKVKLESEPQAADP</sequence>
<dbReference type="GO" id="GO:0006406">
    <property type="term" value="P:mRNA export from nucleus"/>
    <property type="evidence" value="ECO:0007669"/>
    <property type="project" value="TreeGrafter"/>
</dbReference>
<dbReference type="PANTHER" id="PTHR13265:SF0">
    <property type="entry name" value="HPR1"/>
    <property type="match status" value="1"/>
</dbReference>
<organism evidence="2 3">
    <name type="scientific">Tremella mesenterica</name>
    <name type="common">Jelly fungus</name>
    <dbReference type="NCBI Taxonomy" id="5217"/>
    <lineage>
        <taxon>Eukaryota</taxon>
        <taxon>Fungi</taxon>
        <taxon>Dikarya</taxon>
        <taxon>Basidiomycota</taxon>
        <taxon>Agaricomycotina</taxon>
        <taxon>Tremellomycetes</taxon>
        <taxon>Tremellales</taxon>
        <taxon>Tremellaceae</taxon>
        <taxon>Tremella</taxon>
    </lineage>
</organism>
<proteinExistence type="predicted"/>
<dbReference type="FunCoup" id="A0A4Q1BPI8">
    <property type="interactions" value="554"/>
</dbReference>
<dbReference type="AlphaFoldDB" id="A0A4Q1BPI8"/>
<evidence type="ECO:0008006" key="4">
    <source>
        <dbReference type="Google" id="ProtNLM"/>
    </source>
</evidence>
<dbReference type="InParanoid" id="A0A4Q1BPI8"/>
<dbReference type="VEuPathDB" id="FungiDB:TREMEDRAFT_28261"/>
<evidence type="ECO:0000313" key="2">
    <source>
        <dbReference type="EMBL" id="RXK39720.1"/>
    </source>
</evidence>
<evidence type="ECO:0000313" key="3">
    <source>
        <dbReference type="Proteomes" id="UP000289152"/>
    </source>
</evidence>
<dbReference type="Pfam" id="PF11957">
    <property type="entry name" value="efThoc1"/>
    <property type="match status" value="1"/>
</dbReference>
<dbReference type="STRING" id="5217.A0A4Q1BPI8"/>
<dbReference type="GO" id="GO:0000445">
    <property type="term" value="C:THO complex part of transcription export complex"/>
    <property type="evidence" value="ECO:0007669"/>
    <property type="project" value="TreeGrafter"/>
</dbReference>
<reference evidence="2 3" key="1">
    <citation type="submission" date="2016-06" db="EMBL/GenBank/DDBJ databases">
        <title>Evolution of pathogenesis and genome organization in the Tremellales.</title>
        <authorList>
            <person name="Cuomo C."/>
            <person name="Litvintseva A."/>
            <person name="Heitman J."/>
            <person name="Chen Y."/>
            <person name="Sun S."/>
            <person name="Springer D."/>
            <person name="Dromer F."/>
            <person name="Young S."/>
            <person name="Zeng Q."/>
            <person name="Chapman S."/>
            <person name="Gujja S."/>
            <person name="Saif S."/>
            <person name="Birren B."/>
        </authorList>
    </citation>
    <scope>NUCLEOTIDE SEQUENCE [LARGE SCALE GENOMIC DNA]</scope>
    <source>
        <strain evidence="2 3">ATCC 28783</strain>
    </source>
</reference>
<feature type="region of interest" description="Disordered" evidence="1">
    <location>
        <begin position="338"/>
        <end position="358"/>
    </location>
</feature>
<dbReference type="EMBL" id="SDIL01000028">
    <property type="protein sequence ID" value="RXK39720.1"/>
    <property type="molecule type" value="Genomic_DNA"/>
</dbReference>
<dbReference type="OrthoDB" id="9402762at2759"/>
<keyword evidence="3" id="KW-1185">Reference proteome</keyword>
<evidence type="ECO:0000256" key="1">
    <source>
        <dbReference type="SAM" id="MobiDB-lite"/>
    </source>
</evidence>
<accession>A0A4Q1BPI8</accession>